<dbReference type="PANTHER" id="PTHR42999">
    <property type="entry name" value="ANTIBIOTIC RESISTANCE PROTEIN MCBG"/>
    <property type="match status" value="1"/>
</dbReference>
<gene>
    <name evidence="1" type="ORF">G6047_12730</name>
</gene>
<keyword evidence="2" id="KW-1185">Reference proteome</keyword>
<dbReference type="Gene3D" id="2.160.20.80">
    <property type="entry name" value="E3 ubiquitin-protein ligase SopA"/>
    <property type="match status" value="1"/>
</dbReference>
<dbReference type="Pfam" id="PF00805">
    <property type="entry name" value="Pentapeptide"/>
    <property type="match status" value="1"/>
</dbReference>
<protein>
    <submittedName>
        <fullName evidence="1">Pentapeptide repeat-containing protein</fullName>
    </submittedName>
</protein>
<sequence>MEYIHDKRFTQIGRDEIMYTDFEGCEFAGCDLSRCDYTGTAFIDCRFIDCNFAGAKINYVAFRDVSFFNCDFSDVNFAMVDKLLFIISMTGCNLDRAKFYTLKLPKTVFTDCSFVATDFMAADLTDVIFDNCDLHKAVFIDTIANKTDFLSSRNFTIDPERNRLKRAIFSESGLRGLLAKYDLVIK</sequence>
<accession>A0A972JH60</accession>
<dbReference type="InterPro" id="IPR001646">
    <property type="entry name" value="5peptide_repeat"/>
</dbReference>
<dbReference type="Pfam" id="PF13599">
    <property type="entry name" value="Pentapeptide_4"/>
    <property type="match status" value="1"/>
</dbReference>
<dbReference type="PANTHER" id="PTHR42999:SF1">
    <property type="entry name" value="PENTAPEPTIDE REPEAT-CONTAINING PROTEIN"/>
    <property type="match status" value="1"/>
</dbReference>
<reference evidence="1" key="1">
    <citation type="submission" date="2020-02" db="EMBL/GenBank/DDBJ databases">
        <title>Flavobacterium sp. genome.</title>
        <authorList>
            <person name="Jung H.S."/>
            <person name="Baek J.H."/>
            <person name="Jeon C.O."/>
        </authorList>
    </citation>
    <scope>NUCLEOTIDE SEQUENCE</scope>
    <source>
        <strain evidence="1">SE-s28</strain>
    </source>
</reference>
<dbReference type="EMBL" id="JAAMPU010000107">
    <property type="protein sequence ID" value="NMH28901.1"/>
    <property type="molecule type" value="Genomic_DNA"/>
</dbReference>
<comment type="caution">
    <text evidence="1">The sequence shown here is derived from an EMBL/GenBank/DDBJ whole genome shotgun (WGS) entry which is preliminary data.</text>
</comment>
<proteinExistence type="predicted"/>
<evidence type="ECO:0000313" key="2">
    <source>
        <dbReference type="Proteomes" id="UP000712080"/>
    </source>
</evidence>
<dbReference type="AlphaFoldDB" id="A0A972JH60"/>
<evidence type="ECO:0000313" key="1">
    <source>
        <dbReference type="EMBL" id="NMH28901.1"/>
    </source>
</evidence>
<dbReference type="SUPFAM" id="SSF141571">
    <property type="entry name" value="Pentapeptide repeat-like"/>
    <property type="match status" value="1"/>
</dbReference>
<dbReference type="RefSeq" id="WP_169528007.1">
    <property type="nucleotide sequence ID" value="NZ_JAAMPU010000107.1"/>
</dbReference>
<name>A0A972JH60_9FLAO</name>
<dbReference type="Proteomes" id="UP000712080">
    <property type="component" value="Unassembled WGS sequence"/>
</dbReference>
<organism evidence="1 2">
    <name type="scientific">Flavobacterium silvaticum</name>
    <dbReference type="NCBI Taxonomy" id="1852020"/>
    <lineage>
        <taxon>Bacteria</taxon>
        <taxon>Pseudomonadati</taxon>
        <taxon>Bacteroidota</taxon>
        <taxon>Flavobacteriia</taxon>
        <taxon>Flavobacteriales</taxon>
        <taxon>Flavobacteriaceae</taxon>
        <taxon>Flavobacterium</taxon>
    </lineage>
</organism>
<dbReference type="InterPro" id="IPR052949">
    <property type="entry name" value="PA_immunity-related"/>
</dbReference>